<dbReference type="AlphaFoldDB" id="A0A4R7JVP5"/>
<evidence type="ECO:0000313" key="2">
    <source>
        <dbReference type="Proteomes" id="UP000294749"/>
    </source>
</evidence>
<name>A0A4R7JVP5_9FLAO</name>
<evidence type="ECO:0000313" key="1">
    <source>
        <dbReference type="EMBL" id="TDT41986.1"/>
    </source>
</evidence>
<organism evidence="1 2">
    <name type="scientific">Maribacter spongiicola</name>
    <dbReference type="NCBI Taxonomy" id="1206753"/>
    <lineage>
        <taxon>Bacteria</taxon>
        <taxon>Pseudomonadati</taxon>
        <taxon>Bacteroidota</taxon>
        <taxon>Flavobacteriia</taxon>
        <taxon>Flavobacteriales</taxon>
        <taxon>Flavobacteriaceae</taxon>
        <taxon>Maribacter</taxon>
    </lineage>
</organism>
<sequence>MLLSLGLSAQKKVYNKILAAHIGLIQVDASNCFIVEVQTNKGNEITIEAEMEGEYSQDLGLEVSTNGTNLIIETGFSPSFENPNDKLSAHKVVSILLKLNIPQHKQLEIFGTNSRVVVEGIFKELNISLSDGSCLLNKVEANAKVKSQSGHIEVISGGAQISAESKYGMVSSNTIPYGNSIFKLQTVTGNIDLSKTE</sequence>
<keyword evidence="2" id="KW-1185">Reference proteome</keyword>
<comment type="caution">
    <text evidence="1">The sequence shown here is derived from an EMBL/GenBank/DDBJ whole genome shotgun (WGS) entry which is preliminary data.</text>
</comment>
<gene>
    <name evidence="1" type="ORF">CLV90_3220</name>
</gene>
<dbReference type="Proteomes" id="UP000294749">
    <property type="component" value="Unassembled WGS sequence"/>
</dbReference>
<protein>
    <recommendedName>
        <fullName evidence="3">Adhesin</fullName>
    </recommendedName>
</protein>
<reference evidence="1 2" key="1">
    <citation type="submission" date="2019-03" db="EMBL/GenBank/DDBJ databases">
        <title>Genomic Encyclopedia of Archaeal and Bacterial Type Strains, Phase II (KMG-II): from individual species to whole genera.</title>
        <authorList>
            <person name="Goeker M."/>
        </authorList>
    </citation>
    <scope>NUCLEOTIDE SEQUENCE [LARGE SCALE GENOMIC DNA]</scope>
    <source>
        <strain evidence="1 2">DSM 25233</strain>
    </source>
</reference>
<accession>A0A4R7JVP5</accession>
<dbReference type="EMBL" id="SOAY01000013">
    <property type="protein sequence ID" value="TDT41986.1"/>
    <property type="molecule type" value="Genomic_DNA"/>
</dbReference>
<proteinExistence type="predicted"/>
<evidence type="ECO:0008006" key="3">
    <source>
        <dbReference type="Google" id="ProtNLM"/>
    </source>
</evidence>